<protein>
    <submittedName>
        <fullName evidence="3">Uncharacterized protein</fullName>
    </submittedName>
</protein>
<keyword evidence="4" id="KW-1185">Reference proteome</keyword>
<dbReference type="EMBL" id="AMPZ03000004">
    <property type="protein sequence ID" value="KAH9585567.1"/>
    <property type="molecule type" value="Genomic_DNA"/>
</dbReference>
<evidence type="ECO:0000256" key="2">
    <source>
        <dbReference type="SAM" id="Phobius"/>
    </source>
</evidence>
<dbReference type="CTD" id="24594232"/>
<comment type="caution">
    <text evidence="3">The sequence shown here is derived from an EMBL/GenBank/DDBJ whole genome shotgun (WGS) entry which is preliminary data.</text>
</comment>
<keyword evidence="2" id="KW-0812">Transmembrane</keyword>
<keyword evidence="2" id="KW-0472">Membrane</keyword>
<reference evidence="3" key="2">
    <citation type="journal article" date="2019" name="Gigascience">
        <title>High-quality Schistosoma haematobium genome achieved by single-molecule and long-range sequencing.</title>
        <authorList>
            <person name="Stroehlein A.J."/>
            <person name="Korhonen P.K."/>
            <person name="Chong T.M."/>
            <person name="Lim Y.L."/>
            <person name="Chan K.G."/>
            <person name="Webster B."/>
            <person name="Rollinson D."/>
            <person name="Brindley P.J."/>
            <person name="Gasser R.B."/>
            <person name="Young N.D."/>
        </authorList>
    </citation>
    <scope>NUCLEOTIDE SEQUENCE</scope>
</reference>
<accession>A0A6A5DP67</accession>
<feature type="transmembrane region" description="Helical" evidence="2">
    <location>
        <begin position="75"/>
        <end position="92"/>
    </location>
</feature>
<reference evidence="3" key="3">
    <citation type="submission" date="2021-06" db="EMBL/GenBank/DDBJ databases">
        <title>Chromosome-level genome assembly for S. haematobium.</title>
        <authorList>
            <person name="Stroehlein A.J."/>
        </authorList>
    </citation>
    <scope>NUCLEOTIDE SEQUENCE</scope>
</reference>
<reference evidence="3" key="4">
    <citation type="journal article" date="2022" name="PLoS Pathog.">
        <title>Chromosome-level genome of Schistosoma haematobium underpins genome-wide explorations of molecular variation.</title>
        <authorList>
            <person name="Stroehlein A.J."/>
            <person name="Korhonen P.K."/>
            <person name="Lee V.V."/>
            <person name="Ralph S.A."/>
            <person name="Mentink-Kane M."/>
            <person name="You H."/>
            <person name="McManus D.P."/>
            <person name="Tchuente L.T."/>
            <person name="Stothard J.R."/>
            <person name="Kaur P."/>
            <person name="Dudchenko O."/>
            <person name="Aiden E.L."/>
            <person name="Yang B."/>
            <person name="Yang H."/>
            <person name="Emery A.M."/>
            <person name="Webster B.L."/>
            <person name="Brindley P.J."/>
            <person name="Rollinson D."/>
            <person name="Chang B.C.H."/>
            <person name="Gasser R.B."/>
            <person name="Young N.D."/>
        </authorList>
    </citation>
    <scope>NUCLEOTIDE SEQUENCE</scope>
</reference>
<feature type="region of interest" description="Disordered" evidence="1">
    <location>
        <begin position="273"/>
        <end position="302"/>
    </location>
</feature>
<feature type="compositionally biased region" description="Low complexity" evidence="1">
    <location>
        <begin position="273"/>
        <end position="286"/>
    </location>
</feature>
<evidence type="ECO:0000313" key="4">
    <source>
        <dbReference type="Proteomes" id="UP000471633"/>
    </source>
</evidence>
<organism evidence="3 4">
    <name type="scientific">Schistosoma haematobium</name>
    <name type="common">Blood fluke</name>
    <dbReference type="NCBI Taxonomy" id="6185"/>
    <lineage>
        <taxon>Eukaryota</taxon>
        <taxon>Metazoa</taxon>
        <taxon>Spiralia</taxon>
        <taxon>Lophotrochozoa</taxon>
        <taxon>Platyhelminthes</taxon>
        <taxon>Trematoda</taxon>
        <taxon>Digenea</taxon>
        <taxon>Strigeidida</taxon>
        <taxon>Schistosomatoidea</taxon>
        <taxon>Schistosomatidae</taxon>
        <taxon>Schistosoma</taxon>
    </lineage>
</organism>
<sequence>MLFSELGWHPPPQHTNTFSPVLKRSLKSARIRLLNSYYFETKQNQNTNFYSLNQMFLKEVLLNCFMNNFKQIHQYSMFLYLYLFVIIIQFHISNINGQNILKYEPNIKWKTNKQLINNNNNHEYYATEIVKKSKMVPLSIEQNVLENSKTFDWFKNRSMKKIYKTNHHHNNNKEIGNINITHTIKLERNNNNNVINRKLDHQNSEQRLRSVSYRNRSVSDVHNNTDTTNDPLIFINVSKLLEREKRHVPSVAHYILSPLVANRKKDPYNYVSLTSSSSSTSSLPLTYGSQNSRKEKSTKFGTSVRPRKLTSQSFIAYNVENDIFNFVFQFVRYNRTSVDLITAFNLIREWERFKLVQQVQIQREQKLKMLRHKQEHRRLDEYHRYLRHFSTMLTNEKAKQFKKAQNFYDFKKIIIGTKGVKTDLKYNEKTINSRLDSQSLTERQKIHESLSSSNLNDIQFSGEIGGGIFADSLRLRKISNREGRAIVPDSSNNNKQSPLKINSATEFSHILSKTNEQLSKDLQSDEVKIDSGGYPNEESYSEDELRRAFENYQEFKMISCQPQNRTLCTEALLRLNHDYQQQHQEPNHDHHHHHTALIIPRGIHIQRCGQQEISRCNHYTNSFSNYDEEYDYERSEFTPLSSSSSNSHVNYDDQYLDILNDRNQYTSCNCETLEEECLPIKVSLKTFAVAVMQIVPFGNFTHSTELIALTNHLQCGCQPRCSNRLCIAPLKFIMHTFSDCACICQPNDKRCFELLEGKRQFTTEEIPLPLNGSYILPPCRYGVMDDLHLYHRHCPGPTRNTLPIK</sequence>
<dbReference type="GeneID" id="24594232"/>
<dbReference type="Proteomes" id="UP000471633">
    <property type="component" value="Unassembled WGS sequence"/>
</dbReference>
<proteinExistence type="predicted"/>
<gene>
    <name evidence="3" type="ORF">MS3_00006780</name>
</gene>
<dbReference type="KEGG" id="shx:MS3_00006780"/>
<evidence type="ECO:0000313" key="3">
    <source>
        <dbReference type="EMBL" id="KAH9585567.1"/>
    </source>
</evidence>
<dbReference type="RefSeq" id="XP_035589011.1">
    <property type="nucleotide sequence ID" value="XM_035734271.2"/>
</dbReference>
<keyword evidence="2" id="KW-1133">Transmembrane helix</keyword>
<name>A0A6A5DP67_SCHHA</name>
<dbReference type="AlphaFoldDB" id="A0A6A5DP67"/>
<reference evidence="3" key="1">
    <citation type="journal article" date="2012" name="Nat. Genet.">
        <title>Whole-genome sequence of Schistosoma haematobium.</title>
        <authorList>
            <person name="Young N.D."/>
            <person name="Jex A.R."/>
            <person name="Li B."/>
            <person name="Liu S."/>
            <person name="Yang L."/>
            <person name="Xiong Z."/>
            <person name="Li Y."/>
            <person name="Cantacessi C."/>
            <person name="Hall R.S."/>
            <person name="Xu X."/>
            <person name="Chen F."/>
            <person name="Wu X."/>
            <person name="Zerlotini A."/>
            <person name="Oliveira G."/>
            <person name="Hofmann A."/>
            <person name="Zhang G."/>
            <person name="Fang X."/>
            <person name="Kang Y."/>
            <person name="Campbell B.E."/>
            <person name="Loukas A."/>
            <person name="Ranganathan S."/>
            <person name="Rollinson D."/>
            <person name="Rinaldi G."/>
            <person name="Brindley P.J."/>
            <person name="Yang H."/>
            <person name="Wang J."/>
            <person name="Wang J."/>
            <person name="Gasser R.B."/>
        </authorList>
    </citation>
    <scope>NUCLEOTIDE SEQUENCE</scope>
</reference>
<evidence type="ECO:0000256" key="1">
    <source>
        <dbReference type="SAM" id="MobiDB-lite"/>
    </source>
</evidence>